<dbReference type="InterPro" id="IPR052336">
    <property type="entry name" value="MlaD_Phospholipid_Transporter"/>
</dbReference>
<reference evidence="4" key="1">
    <citation type="submission" date="2022-08" db="EMBL/GenBank/DDBJ databases">
        <title>Genome analysis of Corynebacteriales strain.</title>
        <authorList>
            <person name="Lee S.D."/>
        </authorList>
    </citation>
    <scope>NUCLEOTIDE SEQUENCE</scope>
    <source>
        <strain evidence="4">D3-21</strain>
    </source>
</reference>
<feature type="domain" description="Mce/MlaD" evidence="2">
    <location>
        <begin position="49"/>
        <end position="127"/>
    </location>
</feature>
<name>A0A9X4M053_9ACTN</name>
<sequence>MRLPAIRGARAGGAKTVRSALALVAYLAAGVLAAILVANTLSVPVPGATTRYSAVFSDVDGLVPGSDVTLTGVRVGRVDSVSFVAGPDGGSQALVDFEVQSKHALSEQVSAAIRYGDMLGVRYLALVDPVTSSGTSGTTLTAAASLPAGAQIPLSRTTGPVDLTALVNGFKPLFDAIDPAQVNGLARSVVDAFQGESGTISTLLVRIASVSENLADHEQVFGRLVANLNTLLGAVNTRGSEVRELITGLSQLSTSLAEHNTQLITLLDQGSSTVAGAVELFTQSIAPLGQTVTDLKNMTGAWVPNTDRFDETMRLLPAFADSLNHIADYGSFLSLYMCNFTLKADAAEVNLLGTTHSAVCR</sequence>
<evidence type="ECO:0000313" key="5">
    <source>
        <dbReference type="Proteomes" id="UP001152755"/>
    </source>
</evidence>
<gene>
    <name evidence="4" type="ORF">NVS88_13425</name>
</gene>
<evidence type="ECO:0000256" key="1">
    <source>
        <dbReference type="SAM" id="Phobius"/>
    </source>
</evidence>
<dbReference type="InterPro" id="IPR003399">
    <property type="entry name" value="Mce/MlaD"/>
</dbReference>
<dbReference type="InterPro" id="IPR024516">
    <property type="entry name" value="Mce_C"/>
</dbReference>
<dbReference type="PANTHER" id="PTHR33371:SF17">
    <property type="entry name" value="MCE-FAMILY PROTEIN MCE1B"/>
    <property type="match status" value="1"/>
</dbReference>
<dbReference type="PANTHER" id="PTHR33371">
    <property type="entry name" value="INTERMEMBRANE PHOSPHOLIPID TRANSPORT SYSTEM BINDING PROTEIN MLAD-RELATED"/>
    <property type="match status" value="1"/>
</dbReference>
<protein>
    <submittedName>
        <fullName evidence="4">MCE family protein</fullName>
    </submittedName>
</protein>
<keyword evidence="1" id="KW-1133">Transmembrane helix</keyword>
<evidence type="ECO:0000259" key="2">
    <source>
        <dbReference type="Pfam" id="PF02470"/>
    </source>
</evidence>
<feature type="transmembrane region" description="Helical" evidence="1">
    <location>
        <begin position="20"/>
        <end position="41"/>
    </location>
</feature>
<comment type="caution">
    <text evidence="4">The sequence shown here is derived from an EMBL/GenBank/DDBJ whole genome shotgun (WGS) entry which is preliminary data.</text>
</comment>
<dbReference type="AlphaFoldDB" id="A0A9X4M053"/>
<keyword evidence="5" id="KW-1185">Reference proteome</keyword>
<evidence type="ECO:0000313" key="4">
    <source>
        <dbReference type="EMBL" id="MDG3015555.1"/>
    </source>
</evidence>
<dbReference type="RefSeq" id="WP_277829990.1">
    <property type="nucleotide sequence ID" value="NZ_JAAIVF010000001.1"/>
</dbReference>
<dbReference type="NCBIfam" id="TIGR00996">
    <property type="entry name" value="Mtu_fam_mce"/>
    <property type="match status" value="1"/>
</dbReference>
<dbReference type="Pfam" id="PF02470">
    <property type="entry name" value="MlaD"/>
    <property type="match status" value="1"/>
</dbReference>
<dbReference type="Proteomes" id="UP001152755">
    <property type="component" value="Unassembled WGS sequence"/>
</dbReference>
<evidence type="ECO:0000259" key="3">
    <source>
        <dbReference type="Pfam" id="PF11887"/>
    </source>
</evidence>
<accession>A0A9X4M053</accession>
<dbReference type="EMBL" id="JANRHA010000008">
    <property type="protein sequence ID" value="MDG3015555.1"/>
    <property type="molecule type" value="Genomic_DNA"/>
</dbReference>
<feature type="domain" description="Mammalian cell entry C-terminal" evidence="3">
    <location>
        <begin position="144"/>
        <end position="284"/>
    </location>
</feature>
<dbReference type="Pfam" id="PF11887">
    <property type="entry name" value="Mce4_CUP1"/>
    <property type="match status" value="1"/>
</dbReference>
<dbReference type="GO" id="GO:0005576">
    <property type="term" value="C:extracellular region"/>
    <property type="evidence" value="ECO:0007669"/>
    <property type="project" value="TreeGrafter"/>
</dbReference>
<proteinExistence type="predicted"/>
<dbReference type="GO" id="GO:0051701">
    <property type="term" value="P:biological process involved in interaction with host"/>
    <property type="evidence" value="ECO:0007669"/>
    <property type="project" value="TreeGrafter"/>
</dbReference>
<dbReference type="InterPro" id="IPR005693">
    <property type="entry name" value="Mce"/>
</dbReference>
<keyword evidence="1" id="KW-0472">Membrane</keyword>
<organism evidence="4 5">
    <name type="scientific">Speluncibacter jeojiensis</name>
    <dbReference type="NCBI Taxonomy" id="2710754"/>
    <lineage>
        <taxon>Bacteria</taxon>
        <taxon>Bacillati</taxon>
        <taxon>Actinomycetota</taxon>
        <taxon>Actinomycetes</taxon>
        <taxon>Mycobacteriales</taxon>
        <taxon>Speluncibacteraceae</taxon>
        <taxon>Speluncibacter</taxon>
    </lineage>
</organism>
<keyword evidence="1" id="KW-0812">Transmembrane</keyword>